<proteinExistence type="predicted"/>
<dbReference type="Proteomes" id="UP000634136">
    <property type="component" value="Unassembled WGS sequence"/>
</dbReference>
<accession>A0A834SIR6</accession>
<reference evidence="1" key="1">
    <citation type="submission" date="2020-09" db="EMBL/GenBank/DDBJ databases">
        <title>Genome-Enabled Discovery of Anthraquinone Biosynthesis in Senna tora.</title>
        <authorList>
            <person name="Kang S.-H."/>
            <person name="Pandey R.P."/>
            <person name="Lee C.-M."/>
            <person name="Sim J.-S."/>
            <person name="Jeong J.-T."/>
            <person name="Choi B.-S."/>
            <person name="Jung M."/>
            <person name="Ginzburg D."/>
            <person name="Zhao K."/>
            <person name="Won S.Y."/>
            <person name="Oh T.-J."/>
            <person name="Yu Y."/>
            <person name="Kim N.-H."/>
            <person name="Lee O.R."/>
            <person name="Lee T.-H."/>
            <person name="Bashyal P."/>
            <person name="Kim T.-S."/>
            <person name="Lee W.-H."/>
            <person name="Kawkins C."/>
            <person name="Kim C.-K."/>
            <person name="Kim J.S."/>
            <person name="Ahn B.O."/>
            <person name="Rhee S.Y."/>
            <person name="Sohng J.K."/>
        </authorList>
    </citation>
    <scope>NUCLEOTIDE SEQUENCE</scope>
    <source>
        <tissue evidence="1">Leaf</tissue>
    </source>
</reference>
<comment type="caution">
    <text evidence="1">The sequence shown here is derived from an EMBL/GenBank/DDBJ whole genome shotgun (WGS) entry which is preliminary data.</text>
</comment>
<sequence length="113" mass="12089">MKHTRQGQRATTRKAHLLSSIRSLLSNSSSLMESAKLGGGEGAEGAMSQIGINRETATMTVAMEAGAAEAHFAMEFGNAKWRTPAVSCKIREAHCWATWLNLSDPSEAGGRKV</sequence>
<evidence type="ECO:0000313" key="1">
    <source>
        <dbReference type="EMBL" id="KAF7803280.1"/>
    </source>
</evidence>
<protein>
    <submittedName>
        <fullName evidence="1">Uncharacterized protein</fullName>
    </submittedName>
</protein>
<dbReference type="EMBL" id="JAAIUW010000013">
    <property type="protein sequence ID" value="KAF7803280.1"/>
    <property type="molecule type" value="Genomic_DNA"/>
</dbReference>
<dbReference type="AlphaFoldDB" id="A0A834SIR6"/>
<evidence type="ECO:0000313" key="2">
    <source>
        <dbReference type="Proteomes" id="UP000634136"/>
    </source>
</evidence>
<gene>
    <name evidence="1" type="ORF">G2W53_042391</name>
</gene>
<organism evidence="1 2">
    <name type="scientific">Senna tora</name>
    <dbReference type="NCBI Taxonomy" id="362788"/>
    <lineage>
        <taxon>Eukaryota</taxon>
        <taxon>Viridiplantae</taxon>
        <taxon>Streptophyta</taxon>
        <taxon>Embryophyta</taxon>
        <taxon>Tracheophyta</taxon>
        <taxon>Spermatophyta</taxon>
        <taxon>Magnoliopsida</taxon>
        <taxon>eudicotyledons</taxon>
        <taxon>Gunneridae</taxon>
        <taxon>Pentapetalae</taxon>
        <taxon>rosids</taxon>
        <taxon>fabids</taxon>
        <taxon>Fabales</taxon>
        <taxon>Fabaceae</taxon>
        <taxon>Caesalpinioideae</taxon>
        <taxon>Cassia clade</taxon>
        <taxon>Senna</taxon>
    </lineage>
</organism>
<name>A0A834SIR6_9FABA</name>
<keyword evidence="2" id="KW-1185">Reference proteome</keyword>